<feature type="chain" id="PRO_5047125452" evidence="1">
    <location>
        <begin position="20"/>
        <end position="135"/>
    </location>
</feature>
<proteinExistence type="predicted"/>
<protein>
    <submittedName>
        <fullName evidence="2">Uncharacterized protein</fullName>
    </submittedName>
</protein>
<keyword evidence="1" id="KW-0732">Signal</keyword>
<dbReference type="Proteomes" id="UP001057375">
    <property type="component" value="Unassembled WGS sequence"/>
</dbReference>
<keyword evidence="3" id="KW-1185">Reference proteome</keyword>
<name>A0ABQ5KPF3_9EUKA</name>
<sequence length="135" mass="14687">MKIVLAMTMVLLMSGGAMAQGFNAQGSAVVPNLVYFFQSGTYWSVPYITLSNITGENVTCNIAVYDDSGNDITHRATVNAGGTTNWSVVSKGTGVFEIPPYSTRMFHLWDSSSKICTVGYATIEWKSDNLKLRKA</sequence>
<organism evidence="2 3">
    <name type="scientific">Aduncisulcus paluster</name>
    <dbReference type="NCBI Taxonomy" id="2918883"/>
    <lineage>
        <taxon>Eukaryota</taxon>
        <taxon>Metamonada</taxon>
        <taxon>Carpediemonas-like organisms</taxon>
        <taxon>Aduncisulcus</taxon>
    </lineage>
</organism>
<accession>A0ABQ5KPF3</accession>
<feature type="signal peptide" evidence="1">
    <location>
        <begin position="1"/>
        <end position="19"/>
    </location>
</feature>
<dbReference type="EMBL" id="BQXS01002815">
    <property type="protein sequence ID" value="GKT33194.1"/>
    <property type="molecule type" value="Genomic_DNA"/>
</dbReference>
<evidence type="ECO:0000313" key="2">
    <source>
        <dbReference type="EMBL" id="GKT33194.1"/>
    </source>
</evidence>
<feature type="non-terminal residue" evidence="2">
    <location>
        <position position="135"/>
    </location>
</feature>
<comment type="caution">
    <text evidence="2">The sequence shown here is derived from an EMBL/GenBank/DDBJ whole genome shotgun (WGS) entry which is preliminary data.</text>
</comment>
<evidence type="ECO:0000256" key="1">
    <source>
        <dbReference type="SAM" id="SignalP"/>
    </source>
</evidence>
<evidence type="ECO:0000313" key="3">
    <source>
        <dbReference type="Proteomes" id="UP001057375"/>
    </source>
</evidence>
<gene>
    <name evidence="2" type="ORF">ADUPG1_002416</name>
</gene>
<reference evidence="2" key="1">
    <citation type="submission" date="2022-03" db="EMBL/GenBank/DDBJ databases">
        <title>Draft genome sequence of Aduncisulcus paluster, a free-living microaerophilic Fornicata.</title>
        <authorList>
            <person name="Yuyama I."/>
            <person name="Kume K."/>
            <person name="Tamura T."/>
            <person name="Inagaki Y."/>
            <person name="Hashimoto T."/>
        </authorList>
    </citation>
    <scope>NUCLEOTIDE SEQUENCE</scope>
    <source>
        <strain evidence="2">NY0171</strain>
    </source>
</reference>